<keyword evidence="4 10" id="KW-1133">Transmembrane helix</keyword>
<dbReference type="GO" id="GO:0005886">
    <property type="term" value="C:plasma membrane"/>
    <property type="evidence" value="ECO:0007669"/>
    <property type="project" value="UniProtKB-SubCell"/>
</dbReference>
<comment type="caution">
    <text evidence="12">The sequence shown here is derived from an EMBL/GenBank/DDBJ whole genome shotgun (WGS) entry which is preliminary data.</text>
</comment>
<feature type="transmembrane region" description="Helical" evidence="10">
    <location>
        <begin position="106"/>
        <end position="127"/>
    </location>
</feature>
<evidence type="ECO:0000256" key="3">
    <source>
        <dbReference type="ARBA" id="ARBA00022692"/>
    </source>
</evidence>
<dbReference type="CDD" id="cd00637">
    <property type="entry name" value="7tm_classA_rhodopsin-like"/>
    <property type="match status" value="1"/>
</dbReference>
<keyword evidence="2" id="KW-1003">Cell membrane</keyword>
<dbReference type="InterPro" id="IPR050569">
    <property type="entry name" value="TAAR"/>
</dbReference>
<feature type="transmembrane region" description="Helical" evidence="10">
    <location>
        <begin position="148"/>
        <end position="170"/>
    </location>
</feature>
<evidence type="ECO:0000256" key="8">
    <source>
        <dbReference type="ARBA" id="ARBA00023224"/>
    </source>
</evidence>
<evidence type="ECO:0000313" key="12">
    <source>
        <dbReference type="EMBL" id="OWF42957.1"/>
    </source>
</evidence>
<evidence type="ECO:0000256" key="5">
    <source>
        <dbReference type="ARBA" id="ARBA00023040"/>
    </source>
</evidence>
<dbReference type="AlphaFoldDB" id="A0A210Q2J0"/>
<feature type="domain" description="G-protein coupled receptors family 1 profile" evidence="11">
    <location>
        <begin position="47"/>
        <end position="309"/>
    </location>
</feature>
<dbReference type="PROSITE" id="PS00237">
    <property type="entry name" value="G_PROTEIN_RECEP_F1_1"/>
    <property type="match status" value="1"/>
</dbReference>
<dbReference type="OrthoDB" id="6123079at2759"/>
<comment type="subcellular location">
    <subcellularLocation>
        <location evidence="1">Cell membrane</location>
        <topology evidence="1">Multi-pass membrane protein</topology>
    </subcellularLocation>
</comment>
<dbReference type="EMBL" id="NEDP02005192">
    <property type="protein sequence ID" value="OWF42957.1"/>
    <property type="molecule type" value="Genomic_DNA"/>
</dbReference>
<keyword evidence="13" id="KW-1185">Reference proteome</keyword>
<dbReference type="GO" id="GO:0004930">
    <property type="term" value="F:G protein-coupled receptor activity"/>
    <property type="evidence" value="ECO:0007669"/>
    <property type="project" value="UniProtKB-KW"/>
</dbReference>
<keyword evidence="8 9" id="KW-0807">Transducer</keyword>
<dbReference type="PANTHER" id="PTHR24249:SF372">
    <property type="entry name" value="G-PROTEIN COUPLED RECEPTORS FAMILY 1 PROFILE DOMAIN-CONTAINING PROTEIN"/>
    <property type="match status" value="1"/>
</dbReference>
<feature type="transmembrane region" description="Helical" evidence="10">
    <location>
        <begin position="255"/>
        <end position="277"/>
    </location>
</feature>
<dbReference type="PANTHER" id="PTHR24249">
    <property type="entry name" value="HISTAMINE RECEPTOR-RELATED G-PROTEIN COUPLED RECEPTOR"/>
    <property type="match status" value="1"/>
</dbReference>
<evidence type="ECO:0000256" key="6">
    <source>
        <dbReference type="ARBA" id="ARBA00023136"/>
    </source>
</evidence>
<keyword evidence="7 9" id="KW-0675">Receptor</keyword>
<gene>
    <name evidence="12" type="ORF">KP79_PYT24089</name>
</gene>
<keyword evidence="6 10" id="KW-0472">Membrane</keyword>
<dbReference type="PROSITE" id="PS50262">
    <property type="entry name" value="G_PROTEIN_RECEP_F1_2"/>
    <property type="match status" value="1"/>
</dbReference>
<dbReference type="Pfam" id="PF00001">
    <property type="entry name" value="7tm_1"/>
    <property type="match status" value="1"/>
</dbReference>
<feature type="transmembrane region" description="Helical" evidence="10">
    <location>
        <begin position="289"/>
        <end position="311"/>
    </location>
</feature>
<name>A0A210Q2J0_MIZYE</name>
<dbReference type="InterPro" id="IPR000276">
    <property type="entry name" value="GPCR_Rhodpsn"/>
</dbReference>
<keyword evidence="3 9" id="KW-0812">Transmembrane</keyword>
<feature type="transmembrane region" description="Helical" evidence="10">
    <location>
        <begin position="209"/>
        <end position="234"/>
    </location>
</feature>
<evidence type="ECO:0000313" key="13">
    <source>
        <dbReference type="Proteomes" id="UP000242188"/>
    </source>
</evidence>
<evidence type="ECO:0000256" key="1">
    <source>
        <dbReference type="ARBA" id="ARBA00004651"/>
    </source>
</evidence>
<dbReference type="InterPro" id="IPR017452">
    <property type="entry name" value="GPCR_Rhodpsn_7TM"/>
</dbReference>
<evidence type="ECO:0000256" key="9">
    <source>
        <dbReference type="RuleBase" id="RU000688"/>
    </source>
</evidence>
<evidence type="ECO:0000256" key="2">
    <source>
        <dbReference type="ARBA" id="ARBA00022475"/>
    </source>
</evidence>
<dbReference type="SUPFAM" id="SSF81321">
    <property type="entry name" value="Family A G protein-coupled receptor-like"/>
    <property type="match status" value="1"/>
</dbReference>
<dbReference type="Gene3D" id="1.20.1070.10">
    <property type="entry name" value="Rhodopsin 7-helix transmembrane proteins"/>
    <property type="match status" value="1"/>
</dbReference>
<reference evidence="12 13" key="1">
    <citation type="journal article" date="2017" name="Nat. Ecol. Evol.">
        <title>Scallop genome provides insights into evolution of bilaterian karyotype and development.</title>
        <authorList>
            <person name="Wang S."/>
            <person name="Zhang J."/>
            <person name="Jiao W."/>
            <person name="Li J."/>
            <person name="Xun X."/>
            <person name="Sun Y."/>
            <person name="Guo X."/>
            <person name="Huan P."/>
            <person name="Dong B."/>
            <person name="Zhang L."/>
            <person name="Hu X."/>
            <person name="Sun X."/>
            <person name="Wang J."/>
            <person name="Zhao C."/>
            <person name="Wang Y."/>
            <person name="Wang D."/>
            <person name="Huang X."/>
            <person name="Wang R."/>
            <person name="Lv J."/>
            <person name="Li Y."/>
            <person name="Zhang Z."/>
            <person name="Liu B."/>
            <person name="Lu W."/>
            <person name="Hui Y."/>
            <person name="Liang J."/>
            <person name="Zhou Z."/>
            <person name="Hou R."/>
            <person name="Li X."/>
            <person name="Liu Y."/>
            <person name="Li H."/>
            <person name="Ning X."/>
            <person name="Lin Y."/>
            <person name="Zhao L."/>
            <person name="Xing Q."/>
            <person name="Dou J."/>
            <person name="Li Y."/>
            <person name="Mao J."/>
            <person name="Guo H."/>
            <person name="Dou H."/>
            <person name="Li T."/>
            <person name="Mu C."/>
            <person name="Jiang W."/>
            <person name="Fu Q."/>
            <person name="Fu X."/>
            <person name="Miao Y."/>
            <person name="Liu J."/>
            <person name="Yu Q."/>
            <person name="Li R."/>
            <person name="Liao H."/>
            <person name="Li X."/>
            <person name="Kong Y."/>
            <person name="Jiang Z."/>
            <person name="Chourrout D."/>
            <person name="Li R."/>
            <person name="Bao Z."/>
        </authorList>
    </citation>
    <scope>NUCLEOTIDE SEQUENCE [LARGE SCALE GENOMIC DNA]</scope>
    <source>
        <strain evidence="12 13">PY_sf001</strain>
    </source>
</reference>
<evidence type="ECO:0000256" key="4">
    <source>
        <dbReference type="ARBA" id="ARBA00022989"/>
    </source>
</evidence>
<keyword evidence="5 9" id="KW-0297">G-protein coupled receptor</keyword>
<proteinExistence type="inferred from homology"/>
<comment type="similarity">
    <text evidence="9">Belongs to the G-protein coupled receptor 1 family.</text>
</comment>
<organism evidence="12 13">
    <name type="scientific">Mizuhopecten yessoensis</name>
    <name type="common">Japanese scallop</name>
    <name type="synonym">Patinopecten yessoensis</name>
    <dbReference type="NCBI Taxonomy" id="6573"/>
    <lineage>
        <taxon>Eukaryota</taxon>
        <taxon>Metazoa</taxon>
        <taxon>Spiralia</taxon>
        <taxon>Lophotrochozoa</taxon>
        <taxon>Mollusca</taxon>
        <taxon>Bivalvia</taxon>
        <taxon>Autobranchia</taxon>
        <taxon>Pteriomorphia</taxon>
        <taxon>Pectinida</taxon>
        <taxon>Pectinoidea</taxon>
        <taxon>Pectinidae</taxon>
        <taxon>Mizuhopecten</taxon>
    </lineage>
</organism>
<sequence>MAEVSRTTSVSTDNNTNTLDWTLLIPSGLELCVTVLFLVLGIALVTTNGILLWLIRRKKVAAKSFNNKMAASQAVSDLLLGLFITPMEVIHHVLPEANVNEYICLAHQISILLFPLVSTFHLMFVALERFLKVVHPLQASKVAVKSKVKVIIGFCWILPSVFAMFSFLGWNRLREEKLRYGSTVSFTPHYKYVYQTPCSRLEHLHCSYISLLLTMILSMYIGVAAMYFQVVVVARRKVEQAAMASDCDMREEVKILYILLWSASYFVISWCPLTSVVSVECLYAPTPDILWVLTLVFANCNSVISPIVYGYGNRNIREFVSTKIRGNRSRVTPLHPRQSGERTVLTEKTKKDGTDYDILTF</sequence>
<protein>
    <submittedName>
        <fullName evidence="12">Adenosine receptor A1</fullName>
    </submittedName>
</protein>
<dbReference type="PRINTS" id="PR00237">
    <property type="entry name" value="GPCRRHODOPSN"/>
</dbReference>
<dbReference type="Proteomes" id="UP000242188">
    <property type="component" value="Unassembled WGS sequence"/>
</dbReference>
<evidence type="ECO:0000256" key="10">
    <source>
        <dbReference type="SAM" id="Phobius"/>
    </source>
</evidence>
<evidence type="ECO:0000259" key="11">
    <source>
        <dbReference type="PROSITE" id="PS50262"/>
    </source>
</evidence>
<feature type="transmembrane region" description="Helical" evidence="10">
    <location>
        <begin position="75"/>
        <end position="94"/>
    </location>
</feature>
<evidence type="ECO:0000256" key="7">
    <source>
        <dbReference type="ARBA" id="ARBA00023170"/>
    </source>
</evidence>
<accession>A0A210Q2J0</accession>
<feature type="transmembrane region" description="Helical" evidence="10">
    <location>
        <begin position="33"/>
        <end position="55"/>
    </location>
</feature>